<evidence type="ECO:0000256" key="1">
    <source>
        <dbReference type="ARBA" id="ARBA00001946"/>
    </source>
</evidence>
<gene>
    <name evidence="14" type="ORF">ACJMK2_028053</name>
</gene>
<keyword evidence="7 13" id="KW-0812">Transmembrane</keyword>
<evidence type="ECO:0000256" key="7">
    <source>
        <dbReference type="ARBA" id="ARBA00022692"/>
    </source>
</evidence>
<evidence type="ECO:0000256" key="9">
    <source>
        <dbReference type="ARBA" id="ARBA00022842"/>
    </source>
</evidence>
<dbReference type="GO" id="GO:0005789">
    <property type="term" value="C:endoplasmic reticulum membrane"/>
    <property type="evidence" value="ECO:0007669"/>
    <property type="project" value="UniProtKB-SubCell"/>
</dbReference>
<keyword evidence="15" id="KW-1185">Reference proteome</keyword>
<evidence type="ECO:0000256" key="11">
    <source>
        <dbReference type="ARBA" id="ARBA00023136"/>
    </source>
</evidence>
<dbReference type="InterPro" id="IPR001441">
    <property type="entry name" value="UPP_synth-like"/>
</dbReference>
<dbReference type="Pfam" id="PF01255">
    <property type="entry name" value="Prenyltransf"/>
    <property type="match status" value="1"/>
</dbReference>
<dbReference type="EC" id="2.5.1.87" evidence="5"/>
<comment type="cofactor">
    <cofactor evidence="1">
        <name>Mg(2+)</name>
        <dbReference type="ChEBI" id="CHEBI:18420"/>
    </cofactor>
</comment>
<dbReference type="GO" id="GO:0045547">
    <property type="term" value="F:ditrans,polycis-polyprenyl diphosphate synthase [(2E,6E)-farnesyl diphosphate specific] activity"/>
    <property type="evidence" value="ECO:0007669"/>
    <property type="project" value="UniProtKB-EC"/>
</dbReference>
<dbReference type="InterPro" id="IPR038887">
    <property type="entry name" value="Nus1/NgBR"/>
</dbReference>
<evidence type="ECO:0000256" key="5">
    <source>
        <dbReference type="ARBA" id="ARBA00012596"/>
    </source>
</evidence>
<keyword evidence="10 13" id="KW-1133">Transmembrane helix</keyword>
<comment type="subcellular location">
    <subcellularLocation>
        <location evidence="2">Endoplasmic reticulum membrane</location>
    </subcellularLocation>
</comment>
<evidence type="ECO:0000256" key="6">
    <source>
        <dbReference type="ARBA" id="ARBA00022679"/>
    </source>
</evidence>
<evidence type="ECO:0000256" key="4">
    <source>
        <dbReference type="ARBA" id="ARBA00005432"/>
    </source>
</evidence>
<keyword evidence="9" id="KW-0460">Magnesium</keyword>
<keyword evidence="11 13" id="KW-0472">Membrane</keyword>
<proteinExistence type="inferred from homology"/>
<evidence type="ECO:0000256" key="13">
    <source>
        <dbReference type="SAM" id="Phobius"/>
    </source>
</evidence>
<dbReference type="Gene3D" id="3.40.1180.10">
    <property type="entry name" value="Decaprenyl diphosphate synthase-like"/>
    <property type="match status" value="1"/>
</dbReference>
<keyword evidence="8" id="KW-0256">Endoplasmic reticulum</keyword>
<evidence type="ECO:0000256" key="10">
    <source>
        <dbReference type="ARBA" id="ARBA00022989"/>
    </source>
</evidence>
<feature type="transmembrane region" description="Helical" evidence="13">
    <location>
        <begin position="6"/>
        <end position="25"/>
    </location>
</feature>
<dbReference type="EMBL" id="JBJQND010000003">
    <property type="protein sequence ID" value="KAL3881640.1"/>
    <property type="molecule type" value="Genomic_DNA"/>
</dbReference>
<dbReference type="PANTHER" id="PTHR21528">
    <property type="entry name" value="DEHYDRODOLICHYL DIPHOSPHATE SYNTHASE COMPLEX SUBUNIT NUS1"/>
    <property type="match status" value="1"/>
</dbReference>
<comment type="pathway">
    <text evidence="3">Protein modification; protein glycosylation.</text>
</comment>
<evidence type="ECO:0000313" key="15">
    <source>
        <dbReference type="Proteomes" id="UP001634394"/>
    </source>
</evidence>
<keyword evidence="6" id="KW-0808">Transferase</keyword>
<protein>
    <recommendedName>
        <fullName evidence="5">ditrans,polycis-polyprenyl diphosphate synthase [(2E,6E)-farnesyldiphosphate specific]</fullName>
        <ecNumber evidence="5">2.5.1.87</ecNumber>
    </recommendedName>
</protein>
<dbReference type="AlphaFoldDB" id="A0ABD3X7B4"/>
<reference evidence="14 15" key="1">
    <citation type="submission" date="2024-11" db="EMBL/GenBank/DDBJ databases">
        <title>Chromosome-level genome assembly of the freshwater bivalve Anodonta woodiana.</title>
        <authorList>
            <person name="Chen X."/>
        </authorList>
    </citation>
    <scope>NUCLEOTIDE SEQUENCE [LARGE SCALE GENOMIC DNA]</scope>
    <source>
        <strain evidence="14">MN2024</strain>
        <tissue evidence="14">Gills</tissue>
    </source>
</reference>
<dbReference type="Proteomes" id="UP001634394">
    <property type="component" value="Unassembled WGS sequence"/>
</dbReference>
<accession>A0ABD3X7B4</accession>
<dbReference type="SUPFAM" id="SSF64005">
    <property type="entry name" value="Undecaprenyl diphosphate synthase"/>
    <property type="match status" value="1"/>
</dbReference>
<name>A0ABD3X7B4_SINWO</name>
<dbReference type="PANTHER" id="PTHR21528:SF0">
    <property type="entry name" value="DEHYDRODOLICHYL DIPHOSPHATE SYNTHASE COMPLEX SUBUNIT NUS1"/>
    <property type="match status" value="1"/>
</dbReference>
<evidence type="ECO:0000256" key="8">
    <source>
        <dbReference type="ARBA" id="ARBA00022824"/>
    </source>
</evidence>
<sequence>MFETVILRIVHYFLTVSTFLSSWFYRIPSLFHKKSDFGVRSDARDLEKLPLHIGLLVLEDEFSYKDIANLILWSAAMGISYISVYDVNGVLKRNSKLLYDIVVQQQKCEDAAKPKKEIHLHIVSEDKEVSGYKHSAGTELYLLSIEDGRKNIISTAQHLCRQVAAREMRPSDICPNQIDALLQDHFNCPDPDLVIKFGDVDAVLGFLPWQLRLTEILSLPSHWGLDYKSFRSTVYKYGYIQQRFGT</sequence>
<organism evidence="14 15">
    <name type="scientific">Sinanodonta woodiana</name>
    <name type="common">Chinese pond mussel</name>
    <name type="synonym">Anodonta woodiana</name>
    <dbReference type="NCBI Taxonomy" id="1069815"/>
    <lineage>
        <taxon>Eukaryota</taxon>
        <taxon>Metazoa</taxon>
        <taxon>Spiralia</taxon>
        <taxon>Lophotrochozoa</taxon>
        <taxon>Mollusca</taxon>
        <taxon>Bivalvia</taxon>
        <taxon>Autobranchia</taxon>
        <taxon>Heteroconchia</taxon>
        <taxon>Palaeoheterodonta</taxon>
        <taxon>Unionida</taxon>
        <taxon>Unionoidea</taxon>
        <taxon>Unionidae</taxon>
        <taxon>Unioninae</taxon>
        <taxon>Sinanodonta</taxon>
    </lineage>
</organism>
<dbReference type="InterPro" id="IPR036424">
    <property type="entry name" value="UPP_synth-like_sf"/>
</dbReference>
<evidence type="ECO:0000256" key="2">
    <source>
        <dbReference type="ARBA" id="ARBA00004586"/>
    </source>
</evidence>
<evidence type="ECO:0000313" key="14">
    <source>
        <dbReference type="EMBL" id="KAL3881640.1"/>
    </source>
</evidence>
<evidence type="ECO:0000256" key="3">
    <source>
        <dbReference type="ARBA" id="ARBA00004922"/>
    </source>
</evidence>
<comment type="similarity">
    <text evidence="4">Belongs to the UPP synthase family.</text>
</comment>
<evidence type="ECO:0000256" key="12">
    <source>
        <dbReference type="ARBA" id="ARBA00047353"/>
    </source>
</evidence>
<comment type="catalytic activity">
    <reaction evidence="12">
        <text>n isopentenyl diphosphate + (2E,6E)-farnesyl diphosphate = a di-trans,poly-cis-polyprenyl diphosphate + n diphosphate</text>
        <dbReference type="Rhea" id="RHEA:53008"/>
        <dbReference type="Rhea" id="RHEA-COMP:19494"/>
        <dbReference type="ChEBI" id="CHEBI:33019"/>
        <dbReference type="ChEBI" id="CHEBI:128769"/>
        <dbReference type="ChEBI" id="CHEBI:136960"/>
        <dbReference type="ChEBI" id="CHEBI:175763"/>
        <dbReference type="EC" id="2.5.1.87"/>
    </reaction>
</comment>
<comment type="caution">
    <text evidence="14">The sequence shown here is derived from an EMBL/GenBank/DDBJ whole genome shotgun (WGS) entry which is preliminary data.</text>
</comment>